<reference evidence="1" key="1">
    <citation type="submission" date="2022-02" db="EMBL/GenBank/DDBJ databases">
        <authorList>
            <person name="Henning P.M."/>
            <person name="McCubbin A.G."/>
            <person name="Shore J.S."/>
        </authorList>
    </citation>
    <scope>NUCLEOTIDE SEQUENCE</scope>
    <source>
        <strain evidence="1">F60SS</strain>
        <tissue evidence="1">Leaves</tissue>
    </source>
</reference>
<accession>A0A9Q0F6V3</accession>
<protein>
    <submittedName>
        <fullName evidence="1">Uncharacterized protein</fullName>
    </submittedName>
</protein>
<sequence length="114" mass="12506">MTCPGGGDGCWWCRWDGVHRRSAFLSSGSAAVKRRRRLRAFPERGFVLHASSPSSSSTATAAARRSCVRSSSPAGIRRGSGSIYFSVKEMMLRASRAQMMIHFNGFSILCLEKC</sequence>
<evidence type="ECO:0000313" key="1">
    <source>
        <dbReference type="EMBL" id="KAJ4826030.1"/>
    </source>
</evidence>
<gene>
    <name evidence="1" type="ORF">Tsubulata_043619</name>
</gene>
<dbReference type="EMBL" id="JAKUCV010006758">
    <property type="protein sequence ID" value="KAJ4826030.1"/>
    <property type="molecule type" value="Genomic_DNA"/>
</dbReference>
<reference evidence="1" key="2">
    <citation type="journal article" date="2023" name="Plants (Basel)">
        <title>Annotation of the Turnera subulata (Passifloraceae) Draft Genome Reveals the S-Locus Evolved after the Divergence of Turneroideae from Passifloroideae in a Stepwise Manner.</title>
        <authorList>
            <person name="Henning P.M."/>
            <person name="Roalson E.H."/>
            <person name="Mir W."/>
            <person name="McCubbin A.G."/>
            <person name="Shore J.S."/>
        </authorList>
    </citation>
    <scope>NUCLEOTIDE SEQUENCE</scope>
    <source>
        <strain evidence="1">F60SS</strain>
    </source>
</reference>
<name>A0A9Q0F6V3_9ROSI</name>
<evidence type="ECO:0000313" key="2">
    <source>
        <dbReference type="Proteomes" id="UP001141552"/>
    </source>
</evidence>
<comment type="caution">
    <text evidence="1">The sequence shown here is derived from an EMBL/GenBank/DDBJ whole genome shotgun (WGS) entry which is preliminary data.</text>
</comment>
<dbReference type="AlphaFoldDB" id="A0A9Q0F6V3"/>
<dbReference type="Proteomes" id="UP001141552">
    <property type="component" value="Unassembled WGS sequence"/>
</dbReference>
<organism evidence="1 2">
    <name type="scientific">Turnera subulata</name>
    <dbReference type="NCBI Taxonomy" id="218843"/>
    <lineage>
        <taxon>Eukaryota</taxon>
        <taxon>Viridiplantae</taxon>
        <taxon>Streptophyta</taxon>
        <taxon>Embryophyta</taxon>
        <taxon>Tracheophyta</taxon>
        <taxon>Spermatophyta</taxon>
        <taxon>Magnoliopsida</taxon>
        <taxon>eudicotyledons</taxon>
        <taxon>Gunneridae</taxon>
        <taxon>Pentapetalae</taxon>
        <taxon>rosids</taxon>
        <taxon>fabids</taxon>
        <taxon>Malpighiales</taxon>
        <taxon>Passifloraceae</taxon>
        <taxon>Turnera</taxon>
    </lineage>
</organism>
<keyword evidence="2" id="KW-1185">Reference proteome</keyword>
<proteinExistence type="predicted"/>